<proteinExistence type="predicted"/>
<dbReference type="AlphaFoldDB" id="A0A7V2T0F1"/>
<gene>
    <name evidence="2" type="ORF">ENJ51_05810</name>
</gene>
<feature type="non-terminal residue" evidence="2">
    <location>
        <position position="1"/>
    </location>
</feature>
<name>A0A7V2T0F1_LEUMU</name>
<comment type="caution">
    <text evidence="2">The sequence shown here is derived from an EMBL/GenBank/DDBJ whole genome shotgun (WGS) entry which is preliminary data.</text>
</comment>
<dbReference type="Proteomes" id="UP000885750">
    <property type="component" value="Unassembled WGS sequence"/>
</dbReference>
<organism evidence="2">
    <name type="scientific">Leucothrix mucor</name>
    <dbReference type="NCBI Taxonomy" id="45248"/>
    <lineage>
        <taxon>Bacteria</taxon>
        <taxon>Pseudomonadati</taxon>
        <taxon>Pseudomonadota</taxon>
        <taxon>Gammaproteobacteria</taxon>
        <taxon>Thiotrichales</taxon>
        <taxon>Thiotrichaceae</taxon>
        <taxon>Leucothrix</taxon>
    </lineage>
</organism>
<evidence type="ECO:0000313" key="2">
    <source>
        <dbReference type="EMBL" id="HFC92312.1"/>
    </source>
</evidence>
<evidence type="ECO:0000259" key="1">
    <source>
        <dbReference type="Pfam" id="PF06832"/>
    </source>
</evidence>
<dbReference type="InterPro" id="IPR009647">
    <property type="entry name" value="PBP_C"/>
</dbReference>
<dbReference type="EMBL" id="DRMS01000220">
    <property type="protein sequence ID" value="HFC92312.1"/>
    <property type="molecule type" value="Genomic_DNA"/>
</dbReference>
<sequence>KMQHLSWFVLPPDQAFYYQQSHANYKPLPEWREDCKTLDGNTDNNPISLIYPRSNTQIYIPTDLTGERSKVVFKAIHRETEQQIYWHIDHQFIGTTQLFHQKAVYLKAGKHTLVLVDEAGNRVEQTFVILQK</sequence>
<feature type="domain" description="Penicillin-binding C-terminal" evidence="1">
    <location>
        <begin position="41"/>
        <end position="124"/>
    </location>
</feature>
<protein>
    <submittedName>
        <fullName evidence="2">Penicillin-binding protein 1C</fullName>
    </submittedName>
</protein>
<dbReference type="Pfam" id="PF06832">
    <property type="entry name" value="BiPBP_C"/>
    <property type="match status" value="1"/>
</dbReference>
<reference evidence="2" key="1">
    <citation type="journal article" date="2020" name="mSystems">
        <title>Genome- and Community-Level Interaction Insights into Carbon Utilization and Element Cycling Functions of Hydrothermarchaeota in Hydrothermal Sediment.</title>
        <authorList>
            <person name="Zhou Z."/>
            <person name="Liu Y."/>
            <person name="Xu W."/>
            <person name="Pan J."/>
            <person name="Luo Z.H."/>
            <person name="Li M."/>
        </authorList>
    </citation>
    <scope>NUCLEOTIDE SEQUENCE [LARGE SCALE GENOMIC DNA]</scope>
    <source>
        <strain evidence="2">HyVt-493</strain>
    </source>
</reference>
<accession>A0A7V2T0F1</accession>